<accession>A0A5J4KZV5</accession>
<dbReference type="Proteomes" id="UP000326912">
    <property type="component" value="Unassembled WGS sequence"/>
</dbReference>
<dbReference type="EMBL" id="BKZW01000002">
    <property type="protein sequence ID" value="GER90766.1"/>
    <property type="molecule type" value="Genomic_DNA"/>
</dbReference>
<evidence type="ECO:0000313" key="2">
    <source>
        <dbReference type="Proteomes" id="UP000326912"/>
    </source>
</evidence>
<comment type="caution">
    <text evidence="1">The sequence shown here is derived from an EMBL/GenBank/DDBJ whole genome shotgun (WGS) entry which is preliminary data.</text>
</comment>
<name>A0A5J4KZV5_9CHLR</name>
<gene>
    <name evidence="1" type="ORF">KDW_49280</name>
</gene>
<proteinExistence type="predicted"/>
<protein>
    <submittedName>
        <fullName evidence="1">Uncharacterized protein</fullName>
    </submittedName>
</protein>
<organism evidence="1 2">
    <name type="scientific">Dictyobacter vulcani</name>
    <dbReference type="NCBI Taxonomy" id="2607529"/>
    <lineage>
        <taxon>Bacteria</taxon>
        <taxon>Bacillati</taxon>
        <taxon>Chloroflexota</taxon>
        <taxon>Ktedonobacteria</taxon>
        <taxon>Ktedonobacterales</taxon>
        <taxon>Dictyobacteraceae</taxon>
        <taxon>Dictyobacter</taxon>
    </lineage>
</organism>
<evidence type="ECO:0000313" key="1">
    <source>
        <dbReference type="EMBL" id="GER90766.1"/>
    </source>
</evidence>
<dbReference type="RefSeq" id="WP_151758462.1">
    <property type="nucleotide sequence ID" value="NZ_BKZW01000002.1"/>
</dbReference>
<sequence length="180" mass="19711">MAIFVRSPITGATWSLATYCNASGNPPHTIVNPWQGWQNPINVGGAHAGDAMWWYADNGNGGATFASFTTTQFTGVCAVDPAPWTNGVIVRLYDQQNGQGNHVASIMFGHVANRCSDSVVNTYGRAVAWQIGNFTTDCQCGCYYGIHVHMQQWNGTQNSNLYCNRPVNQDLDALYIWNTP</sequence>
<dbReference type="AlphaFoldDB" id="A0A5J4KZV5"/>
<reference evidence="1 2" key="1">
    <citation type="submission" date="2019-10" db="EMBL/GenBank/DDBJ databases">
        <title>Dictyobacter vulcani sp. nov., within the class Ktedonobacteria, isolated from soil of volcanic Mt. Zao.</title>
        <authorList>
            <person name="Zheng Y."/>
            <person name="Wang C.M."/>
            <person name="Sakai Y."/>
            <person name="Abe K."/>
            <person name="Yokota A."/>
            <person name="Yabe S."/>
        </authorList>
    </citation>
    <scope>NUCLEOTIDE SEQUENCE [LARGE SCALE GENOMIC DNA]</scope>
    <source>
        <strain evidence="1 2">W12</strain>
    </source>
</reference>
<keyword evidence="2" id="KW-1185">Reference proteome</keyword>